<reference evidence="1" key="1">
    <citation type="journal article" date="2021" name="Microb. Physiol.">
        <title>Proteogenomic Insights into the Physiology of Marine, Sulfate-Reducing, Filamentous Desulfonema limicola and Desulfonema magnum.</title>
        <authorList>
            <person name="Schnaars V."/>
            <person name="Wohlbrand L."/>
            <person name="Scheve S."/>
            <person name="Hinrichs C."/>
            <person name="Reinhardt R."/>
            <person name="Rabus R."/>
        </authorList>
    </citation>
    <scope>NUCLEOTIDE SEQUENCE</scope>
    <source>
        <strain evidence="1">4be13</strain>
    </source>
</reference>
<gene>
    <name evidence="1" type="ORF">dnm_065990</name>
</gene>
<protein>
    <submittedName>
        <fullName evidence="1">Uncharacterized protein</fullName>
    </submittedName>
</protein>
<dbReference type="Proteomes" id="UP000663722">
    <property type="component" value="Chromosome"/>
</dbReference>
<dbReference type="AlphaFoldDB" id="A0A975GR34"/>
<name>A0A975GR34_9BACT</name>
<dbReference type="EMBL" id="CP061800">
    <property type="protein sequence ID" value="QTA90539.1"/>
    <property type="molecule type" value="Genomic_DNA"/>
</dbReference>
<evidence type="ECO:0000313" key="1">
    <source>
        <dbReference type="EMBL" id="QTA90539.1"/>
    </source>
</evidence>
<proteinExistence type="predicted"/>
<keyword evidence="2" id="KW-1185">Reference proteome</keyword>
<accession>A0A975GR34</accession>
<dbReference type="KEGG" id="dmm:dnm_065990"/>
<organism evidence="1 2">
    <name type="scientific">Desulfonema magnum</name>
    <dbReference type="NCBI Taxonomy" id="45655"/>
    <lineage>
        <taxon>Bacteria</taxon>
        <taxon>Pseudomonadati</taxon>
        <taxon>Thermodesulfobacteriota</taxon>
        <taxon>Desulfobacteria</taxon>
        <taxon>Desulfobacterales</taxon>
        <taxon>Desulfococcaceae</taxon>
        <taxon>Desulfonema</taxon>
    </lineage>
</organism>
<evidence type="ECO:0000313" key="2">
    <source>
        <dbReference type="Proteomes" id="UP000663722"/>
    </source>
</evidence>
<sequence>MGEVYDLTALILTGCPDLRELRINHMPFSGKCRGDAVSQLFHFSGNP</sequence>